<dbReference type="InterPro" id="IPR027469">
    <property type="entry name" value="Cation_efflux_TMD_sf"/>
</dbReference>
<evidence type="ECO:0000256" key="18">
    <source>
        <dbReference type="ARBA" id="ARBA00042038"/>
    </source>
</evidence>
<proteinExistence type="inferred from homology"/>
<evidence type="ECO:0000256" key="9">
    <source>
        <dbReference type="ARBA" id="ARBA00022723"/>
    </source>
</evidence>
<evidence type="ECO:0000256" key="19">
    <source>
        <dbReference type="ARBA" id="ARBA00042217"/>
    </source>
</evidence>
<keyword evidence="14" id="KW-0406">Ion transport</keyword>
<organism evidence="22 23">
    <name type="scientific">Octopus sinensis</name>
    <name type="common">East Asian common octopus</name>
    <dbReference type="NCBI Taxonomy" id="2607531"/>
    <lineage>
        <taxon>Eukaryota</taxon>
        <taxon>Metazoa</taxon>
        <taxon>Spiralia</taxon>
        <taxon>Lophotrochozoa</taxon>
        <taxon>Mollusca</taxon>
        <taxon>Cephalopoda</taxon>
        <taxon>Coleoidea</taxon>
        <taxon>Octopodiformes</taxon>
        <taxon>Octopoda</taxon>
        <taxon>Incirrata</taxon>
        <taxon>Octopodidae</taxon>
        <taxon>Octopus</taxon>
    </lineage>
</organism>
<dbReference type="PANTHER" id="PTHR45755:SF1">
    <property type="entry name" value="PROTON-COUPLED ZINC ANTIPORTER SLC30A5"/>
    <property type="match status" value="1"/>
</dbReference>
<evidence type="ECO:0000256" key="12">
    <source>
        <dbReference type="ARBA" id="ARBA00022989"/>
    </source>
</evidence>
<evidence type="ECO:0000256" key="5">
    <source>
        <dbReference type="ARBA" id="ARBA00008873"/>
    </source>
</evidence>
<name>A0A6P7SZP7_9MOLL</name>
<dbReference type="InterPro" id="IPR045316">
    <property type="entry name" value="Msc2-like"/>
</dbReference>
<dbReference type="Pfam" id="PF01545">
    <property type="entry name" value="Cation_efflux"/>
    <property type="match status" value="1"/>
</dbReference>
<comment type="subcellular location">
    <subcellularLocation>
        <location evidence="3">Cytoplasmic vesicle</location>
        <location evidence="3">COPII-coated vesicle membrane</location>
        <topology evidence="3">Multi-pass membrane protein</topology>
    </subcellularLocation>
    <subcellularLocation>
        <location evidence="4">Cytoplasmic vesicle</location>
        <location evidence="4">Secretory vesicle membrane</location>
        <topology evidence="4">Multi-pass membrane protein</topology>
    </subcellularLocation>
    <subcellularLocation>
        <location evidence="2">Golgi apparatus</location>
        <location evidence="2">Golgi stack membrane</location>
        <topology evidence="2">Multi-pass membrane protein</topology>
    </subcellularLocation>
    <subcellularLocation>
        <location evidence="1">Golgi apparatus</location>
        <location evidence="1">trans-Golgi network membrane</location>
        <topology evidence="1">Multi-pass membrane protein</topology>
    </subcellularLocation>
</comment>
<evidence type="ECO:0000256" key="8">
    <source>
        <dbReference type="ARBA" id="ARBA00022692"/>
    </source>
</evidence>
<dbReference type="PANTHER" id="PTHR45755">
    <property type="match status" value="1"/>
</dbReference>
<keyword evidence="13" id="KW-0333">Golgi apparatus</keyword>
<dbReference type="GO" id="GO:0005385">
    <property type="term" value="F:zinc ion transmembrane transporter activity"/>
    <property type="evidence" value="ECO:0007669"/>
    <property type="project" value="InterPro"/>
</dbReference>
<reference evidence="23" key="1">
    <citation type="submission" date="2025-08" db="UniProtKB">
        <authorList>
            <consortium name="RefSeq"/>
        </authorList>
    </citation>
    <scope>IDENTIFICATION</scope>
</reference>
<dbReference type="GO" id="GO:1904257">
    <property type="term" value="P:zinc ion import into Golgi lumen"/>
    <property type="evidence" value="ECO:0007669"/>
    <property type="project" value="TreeGrafter"/>
</dbReference>
<gene>
    <name evidence="23" type="primary">LOC115218028</name>
</gene>
<dbReference type="GO" id="GO:0006882">
    <property type="term" value="P:intracellular zinc ion homeostasis"/>
    <property type="evidence" value="ECO:0007669"/>
    <property type="project" value="InterPro"/>
</dbReference>
<accession>A0A6P7SZP7</accession>
<evidence type="ECO:0000256" key="6">
    <source>
        <dbReference type="ARBA" id="ARBA00022448"/>
    </source>
</evidence>
<dbReference type="InterPro" id="IPR058533">
    <property type="entry name" value="Cation_efflux_TM"/>
</dbReference>
<keyword evidence="12" id="KW-1133">Transmembrane helix</keyword>
<evidence type="ECO:0000256" key="10">
    <source>
        <dbReference type="ARBA" id="ARBA00022833"/>
    </source>
</evidence>
<evidence type="ECO:0000256" key="14">
    <source>
        <dbReference type="ARBA" id="ARBA00023065"/>
    </source>
</evidence>
<sequence length="780" mass="86517">MTEAYNSQVLPSRAIYPSSKNTVYIGLLVVAKFFRAFGLFLSYDLLKVIPVVQFLFIIKAGSSGPFLILQKPFSSGKNLSKNQWFRVVRHAVIGSMINLLWLFGLTLCGPLRTILLFEHSDIVVIAWASALFSSNGSAPSKLRGALFFLLGVVSLLLLDHDDRLHLISDHESDDLHNNFITRIFHHAFDLIGWSDHKGGVVLLFLTLCLQTGFDNASKKLSIDLGGAKRLHALSTFVSGLLLFPWALFLYISIDNDVQSTLYLLFPIILVVFFTFIVDYYVTAVVNNHLQNAHTAAYGSYAIFIFALLISVSWNHPYMARITTMDKLKEIITEDHILSAGVLFSICAFLISTYILISPSRGSKMSFIGYSPAGMPLYSITGEALHKTSTSILSLLKGGLRHILEESDSRKIFYFLCINMIFTFVELVYGVWTNSLGLISDGFHMMFDCSALVMGLYAAVMTRWKATRIFSFGFDRVEVLSGFVNGLFLIIIALFVFTEAIARLFEPPEIRTERLLTISVLGLLVNLVGIFVFHSHGHGHGHGHGHSHSHSQKESSSSCGGHGHAHGSSSSSTHHHSPHGHHHHPHHQPTQHGHPHLNTNMQGVFLHVLADTLGSVGVIVSSILIENFGWNVADPICSVFIAALILLSVFPLLKETSYILLQRTPLNQEKPLNECLNRVLALEGVISYRDPHFWNHTSTKIMGCIHVQVKPDASEQKIIAQVNGIFKDIGVHSLVIQVEKEAYFLHLSGLGATFDPMIQQSRTFGRSNVESITAVPSIASI</sequence>
<evidence type="ECO:0000256" key="15">
    <source>
        <dbReference type="ARBA" id="ARBA00023136"/>
    </source>
</evidence>
<evidence type="ECO:0000256" key="13">
    <source>
        <dbReference type="ARBA" id="ARBA00023034"/>
    </source>
</evidence>
<keyword evidence="22" id="KW-1185">Reference proteome</keyword>
<dbReference type="InterPro" id="IPR002524">
    <property type="entry name" value="Cation_efflux"/>
</dbReference>
<comment type="subunit">
    <text evidence="16">Heterodimer with SLC30A6/ZNT6; form a functional zinc ion transmembrane transporter.</text>
</comment>
<evidence type="ECO:0000256" key="7">
    <source>
        <dbReference type="ARBA" id="ARBA00022449"/>
    </source>
</evidence>
<keyword evidence="15" id="KW-0472">Membrane</keyword>
<dbReference type="RefSeq" id="XP_029643637.1">
    <property type="nucleotide sequence ID" value="XM_029787777.2"/>
</dbReference>
<protein>
    <recommendedName>
        <fullName evidence="17">Proton-coupled zinc antiporter SLC30A5</fullName>
    </recommendedName>
    <alternativeName>
        <fullName evidence="19">Solute carrier family 30 member 5</fullName>
    </alternativeName>
    <alternativeName>
        <fullName evidence="18">Zinc transporter 5</fullName>
    </alternativeName>
</protein>
<dbReference type="GO" id="GO:0032580">
    <property type="term" value="C:Golgi cisterna membrane"/>
    <property type="evidence" value="ECO:0007669"/>
    <property type="project" value="UniProtKB-SubCell"/>
</dbReference>
<keyword evidence="11" id="KW-0864">Zinc transport</keyword>
<dbReference type="Proteomes" id="UP000515154">
    <property type="component" value="Linkage group LG12"/>
</dbReference>
<evidence type="ECO:0000256" key="20">
    <source>
        <dbReference type="ARBA" id="ARBA00048349"/>
    </source>
</evidence>
<evidence type="ECO:0000256" key="17">
    <source>
        <dbReference type="ARBA" id="ARBA00040846"/>
    </source>
</evidence>
<dbReference type="GO" id="GO:0046872">
    <property type="term" value="F:metal ion binding"/>
    <property type="evidence" value="ECO:0007669"/>
    <property type="project" value="UniProtKB-KW"/>
</dbReference>
<comment type="catalytic activity">
    <reaction evidence="20">
        <text>Zn(2+)(in) + 2 H(+)(out) = Zn(2+)(out) + 2 H(+)(in)</text>
        <dbReference type="Rhea" id="RHEA:72627"/>
        <dbReference type="ChEBI" id="CHEBI:15378"/>
        <dbReference type="ChEBI" id="CHEBI:29105"/>
    </reaction>
</comment>
<keyword evidence="6" id="KW-0813">Transport</keyword>
<evidence type="ECO:0000256" key="4">
    <source>
        <dbReference type="ARBA" id="ARBA00004638"/>
    </source>
</evidence>
<evidence type="ECO:0000256" key="3">
    <source>
        <dbReference type="ARBA" id="ARBA00004557"/>
    </source>
</evidence>
<comment type="similarity">
    <text evidence="5">Belongs to the cation diffusion facilitator (CDF) transporter (TC 2.A.4) family. SLC30A subfamily.</text>
</comment>
<keyword evidence="8" id="KW-0812">Transmembrane</keyword>
<keyword evidence="9" id="KW-0479">Metal-binding</keyword>
<keyword evidence="7" id="KW-0050">Antiport</keyword>
<dbReference type="KEGG" id="osn:115218028"/>
<evidence type="ECO:0000256" key="1">
    <source>
        <dbReference type="ARBA" id="ARBA00004166"/>
    </source>
</evidence>
<dbReference type="Gene3D" id="1.20.1510.10">
    <property type="entry name" value="Cation efflux protein transmembrane domain"/>
    <property type="match status" value="1"/>
</dbReference>
<dbReference type="NCBIfam" id="TIGR01297">
    <property type="entry name" value="CDF"/>
    <property type="match status" value="1"/>
</dbReference>
<feature type="domain" description="Cation efflux protein transmembrane" evidence="21">
    <location>
        <begin position="411"/>
        <end position="660"/>
    </location>
</feature>
<evidence type="ECO:0000313" key="23">
    <source>
        <dbReference type="RefSeq" id="XP_029643637.1"/>
    </source>
</evidence>
<evidence type="ECO:0000256" key="11">
    <source>
        <dbReference type="ARBA" id="ARBA00022906"/>
    </source>
</evidence>
<evidence type="ECO:0000256" key="2">
    <source>
        <dbReference type="ARBA" id="ARBA00004205"/>
    </source>
</evidence>
<dbReference type="GO" id="GO:0012507">
    <property type="term" value="C:ER to Golgi transport vesicle membrane"/>
    <property type="evidence" value="ECO:0007669"/>
    <property type="project" value="UniProtKB-SubCell"/>
</dbReference>
<evidence type="ECO:0000259" key="21">
    <source>
        <dbReference type="Pfam" id="PF01545"/>
    </source>
</evidence>
<evidence type="ECO:0000313" key="22">
    <source>
        <dbReference type="Proteomes" id="UP000515154"/>
    </source>
</evidence>
<keyword evidence="10" id="KW-0862">Zinc</keyword>
<dbReference type="SUPFAM" id="SSF161111">
    <property type="entry name" value="Cation efflux protein transmembrane domain-like"/>
    <property type="match status" value="1"/>
</dbReference>
<evidence type="ECO:0000256" key="16">
    <source>
        <dbReference type="ARBA" id="ARBA00038531"/>
    </source>
</evidence>
<dbReference type="AlphaFoldDB" id="A0A6P7SZP7"/>
<dbReference type="GO" id="GO:0015297">
    <property type="term" value="F:antiporter activity"/>
    <property type="evidence" value="ECO:0007669"/>
    <property type="project" value="UniProtKB-KW"/>
</dbReference>